<keyword evidence="4" id="KW-1185">Reference proteome</keyword>
<evidence type="ECO:0000313" key="3">
    <source>
        <dbReference type="EMBL" id="RPA87928.1"/>
    </source>
</evidence>
<evidence type="ECO:0000313" key="4">
    <source>
        <dbReference type="Proteomes" id="UP000275078"/>
    </source>
</evidence>
<evidence type="ECO:0000256" key="1">
    <source>
        <dbReference type="SAM" id="MobiDB-lite"/>
    </source>
</evidence>
<protein>
    <submittedName>
        <fullName evidence="3">Uncharacterized protein</fullName>
    </submittedName>
</protein>
<dbReference type="Proteomes" id="UP000275078">
    <property type="component" value="Unassembled WGS sequence"/>
</dbReference>
<proteinExistence type="predicted"/>
<reference evidence="3 4" key="1">
    <citation type="journal article" date="2018" name="Nat. Ecol. Evol.">
        <title>Pezizomycetes genomes reveal the molecular basis of ectomycorrhizal truffle lifestyle.</title>
        <authorList>
            <person name="Murat C."/>
            <person name="Payen T."/>
            <person name="Noel B."/>
            <person name="Kuo A."/>
            <person name="Morin E."/>
            <person name="Chen J."/>
            <person name="Kohler A."/>
            <person name="Krizsan K."/>
            <person name="Balestrini R."/>
            <person name="Da Silva C."/>
            <person name="Montanini B."/>
            <person name="Hainaut M."/>
            <person name="Levati E."/>
            <person name="Barry K.W."/>
            <person name="Belfiori B."/>
            <person name="Cichocki N."/>
            <person name="Clum A."/>
            <person name="Dockter R.B."/>
            <person name="Fauchery L."/>
            <person name="Guy J."/>
            <person name="Iotti M."/>
            <person name="Le Tacon F."/>
            <person name="Lindquist E.A."/>
            <person name="Lipzen A."/>
            <person name="Malagnac F."/>
            <person name="Mello A."/>
            <person name="Molinier V."/>
            <person name="Miyauchi S."/>
            <person name="Poulain J."/>
            <person name="Riccioni C."/>
            <person name="Rubini A."/>
            <person name="Sitrit Y."/>
            <person name="Splivallo R."/>
            <person name="Traeger S."/>
            <person name="Wang M."/>
            <person name="Zifcakova L."/>
            <person name="Wipf D."/>
            <person name="Zambonelli A."/>
            <person name="Paolocci F."/>
            <person name="Nowrousian M."/>
            <person name="Ottonello S."/>
            <person name="Baldrian P."/>
            <person name="Spatafora J.W."/>
            <person name="Henrissat B."/>
            <person name="Nagy L.G."/>
            <person name="Aury J.M."/>
            <person name="Wincker P."/>
            <person name="Grigoriev I.V."/>
            <person name="Bonfante P."/>
            <person name="Martin F.M."/>
        </authorList>
    </citation>
    <scope>NUCLEOTIDE SEQUENCE [LARGE SCALE GENOMIC DNA]</scope>
    <source>
        <strain evidence="3 4">RN42</strain>
    </source>
</reference>
<feature type="region of interest" description="Disordered" evidence="1">
    <location>
        <begin position="69"/>
        <end position="228"/>
    </location>
</feature>
<keyword evidence="2" id="KW-0732">Signal</keyword>
<feature type="signal peptide" evidence="2">
    <location>
        <begin position="1"/>
        <end position="16"/>
    </location>
</feature>
<dbReference type="EMBL" id="ML119645">
    <property type="protein sequence ID" value="RPA87928.1"/>
    <property type="molecule type" value="Genomic_DNA"/>
</dbReference>
<dbReference type="AlphaFoldDB" id="A0A3N4IT74"/>
<feature type="chain" id="PRO_5018043856" evidence="2">
    <location>
        <begin position="17"/>
        <end position="490"/>
    </location>
</feature>
<organism evidence="3 4">
    <name type="scientific">Ascobolus immersus RN42</name>
    <dbReference type="NCBI Taxonomy" id="1160509"/>
    <lineage>
        <taxon>Eukaryota</taxon>
        <taxon>Fungi</taxon>
        <taxon>Dikarya</taxon>
        <taxon>Ascomycota</taxon>
        <taxon>Pezizomycotina</taxon>
        <taxon>Pezizomycetes</taxon>
        <taxon>Pezizales</taxon>
        <taxon>Ascobolaceae</taxon>
        <taxon>Ascobolus</taxon>
    </lineage>
</organism>
<feature type="compositionally biased region" description="Basic residues" evidence="1">
    <location>
        <begin position="143"/>
        <end position="155"/>
    </location>
</feature>
<accession>A0A3N4IT74</accession>
<name>A0A3N4IT74_ASCIM</name>
<feature type="compositionally biased region" description="Basic residues" evidence="1">
    <location>
        <begin position="207"/>
        <end position="220"/>
    </location>
</feature>
<sequence length="490" mass="53247">MKASLLLPFLFLLVESFPVPDPISTSIQLLSFHHLQNSSTARTVQLYGPLTPTIETRSLLGSFKKLLSKAPSSKAPSSKAPSKADPKVPTQRPVPQPPRPLTPPSPPSNPKSLAAAPVPSPSPSPTKKQESPNPPTATENQCIRKRGKDRKGKGKSKQDDACGPGEGSSKAPKNDATSKKCKSQGASGGCESTPECKVCSPEEQKLGGRKKKGTKAGGSKRKGDGESDVEFECICPPKMPVKADSNVPGCPPNIAKIVHSRLFTEPNSASPYKVMVCWQSTTWENEFRPIKLRGSKPEEKWYNFQPKPQPRTSEREDLEFKMVEAWLLGRTGGNPTGVNRMKSLNYNYIVLRGPAHATTHAESSDYLAFPNIAPGSKALRNRAHITAYFGQNPYASSKDYENELNPAVAEGKLVDPDNKSSKKRAGKLRCSAHIDIGGQESGNIYETFLTTKSKIIGISDRIDSPPGYKDISESELELEAEKANCKKLMD</sequence>
<feature type="compositionally biased region" description="Low complexity" evidence="1">
    <location>
        <begin position="69"/>
        <end position="91"/>
    </location>
</feature>
<evidence type="ECO:0000256" key="2">
    <source>
        <dbReference type="SAM" id="SignalP"/>
    </source>
</evidence>
<feature type="compositionally biased region" description="Pro residues" evidence="1">
    <location>
        <begin position="92"/>
        <end position="109"/>
    </location>
</feature>
<gene>
    <name evidence="3" type="ORF">BJ508DRAFT_356732</name>
</gene>